<dbReference type="EMBL" id="NRDI02000020">
    <property type="protein sequence ID" value="KAI1509551.1"/>
    <property type="molecule type" value="Genomic_DNA"/>
</dbReference>
<reference evidence="3" key="1">
    <citation type="journal article" date="2022" name="Microb. Genom.">
        <title>A global pangenome for the wheat fungal pathogen Pyrenophora tritici-repentis and prediction of effector protein structural homology.</title>
        <authorList>
            <person name="Moolhuijzen P.M."/>
            <person name="See P.T."/>
            <person name="Shi G."/>
            <person name="Powell H.R."/>
            <person name="Cockram J."/>
            <person name="Jorgensen L.N."/>
            <person name="Benslimane H."/>
            <person name="Strelkov S.E."/>
            <person name="Turner J."/>
            <person name="Liu Z."/>
            <person name="Moffat C.S."/>
        </authorList>
    </citation>
    <scope>NUCLEOTIDE SEQUENCE [LARGE SCALE GENOMIC DNA]</scope>
</reference>
<dbReference type="Gene3D" id="2.130.10.10">
    <property type="entry name" value="YVTN repeat-like/Quinoprotein amine dehydrogenase"/>
    <property type="match status" value="1"/>
</dbReference>
<dbReference type="InterPro" id="IPR036322">
    <property type="entry name" value="WD40_repeat_dom_sf"/>
</dbReference>
<feature type="region of interest" description="Disordered" evidence="1">
    <location>
        <begin position="543"/>
        <end position="567"/>
    </location>
</feature>
<evidence type="ECO:0000313" key="2">
    <source>
        <dbReference type="EMBL" id="KAI1509551.1"/>
    </source>
</evidence>
<evidence type="ECO:0000313" key="3">
    <source>
        <dbReference type="Proteomes" id="UP000249757"/>
    </source>
</evidence>
<dbReference type="SUPFAM" id="SSF50978">
    <property type="entry name" value="WD40 repeat-like"/>
    <property type="match status" value="1"/>
</dbReference>
<organism evidence="2 3">
    <name type="scientific">Pyrenophora tritici-repentis</name>
    <dbReference type="NCBI Taxonomy" id="45151"/>
    <lineage>
        <taxon>Eukaryota</taxon>
        <taxon>Fungi</taxon>
        <taxon>Dikarya</taxon>
        <taxon>Ascomycota</taxon>
        <taxon>Pezizomycotina</taxon>
        <taxon>Dothideomycetes</taxon>
        <taxon>Pleosporomycetidae</taxon>
        <taxon>Pleosporales</taxon>
        <taxon>Pleosporineae</taxon>
        <taxon>Pleosporaceae</taxon>
        <taxon>Pyrenophora</taxon>
    </lineage>
</organism>
<feature type="compositionally biased region" description="Basic and acidic residues" evidence="1">
    <location>
        <begin position="629"/>
        <end position="646"/>
    </location>
</feature>
<dbReference type="GO" id="GO:0005815">
    <property type="term" value="C:microtubule organizing center"/>
    <property type="evidence" value="ECO:0007669"/>
    <property type="project" value="TreeGrafter"/>
</dbReference>
<dbReference type="InterPro" id="IPR015943">
    <property type="entry name" value="WD40/YVTN_repeat-like_dom_sf"/>
</dbReference>
<name>A0A922N8C3_9PLEO</name>
<feature type="compositionally biased region" description="Low complexity" evidence="1">
    <location>
        <begin position="69"/>
        <end position="83"/>
    </location>
</feature>
<sequence length="676" mass="73939">MENVVVSTQYRSTSTAVPSPTASYVACLSGARLQIQCLTTFEIVRNIAIPSSHDLKSSKIVWSPPTTPLLPSAPSRPSSTSTPPRRPSRPPQPYSNRILVYDDDTTRVYDLRDEKWNAVISNGSGGMGKNVHVEFGATEDEVLVWSDFTSCIKIWCLKTGRAVEIRDPKFPGKEGRGWGYRPVQPTTASTGGARAGGRNVLALLCRAAGSDILLLLAPGTYTVLNRVELPTTDVAGLKWSRDGRWLAIWDAASTGYKLHIYTADGHLYRTITRETCTVDDDDDDVSEWDVEGLGVKTLEWIPGNERLAVGGWDRRVRILSTRTFAPIMFLDHTPVIDVPTAPVYSETIDNTGARSYMLTPQPVTPPKAPLDKNDTGLLKHGIGLLCFNANGSMCATRDDSTPCTVWIWDLCSLRPKCIAVQYSPVKALLWHPDHAGRLLIRTAREEAAVYLFTDDSVQLSSSQERSQTAPSPEILSLSSHMRTPKPTSVQQPPQSPYKFTTSWLPTPPHKKPAFFFAHESAYVVVWPEGKDAILRFKRSAATTTTNGDSVGGVGEIDVDNEGEGSDDSLYEILTGRTNRWMESAGASGVLGRSGDGGEGLDVDVDGEEGEEFEFESSVGTVRGLDDTFRGKRGVREREWDEAGIHGEEEEDGQEEYSQADADGAGVLGNSGMSEMF</sequence>
<protein>
    <recommendedName>
        <fullName evidence="4">WD40 repeat-like protein</fullName>
    </recommendedName>
</protein>
<feature type="region of interest" description="Disordered" evidence="1">
    <location>
        <begin position="66"/>
        <end position="97"/>
    </location>
</feature>
<dbReference type="GO" id="GO:1990811">
    <property type="term" value="C:MWP complex"/>
    <property type="evidence" value="ECO:0007669"/>
    <property type="project" value="TreeGrafter"/>
</dbReference>
<comment type="caution">
    <text evidence="2">The sequence shown here is derived from an EMBL/GenBank/DDBJ whole genome shotgun (WGS) entry which is preliminary data.</text>
</comment>
<feature type="region of interest" description="Disordered" evidence="1">
    <location>
        <begin position="629"/>
        <end position="676"/>
    </location>
</feature>
<dbReference type="GO" id="GO:1990810">
    <property type="term" value="P:microtubule anchoring at mitotic spindle pole body"/>
    <property type="evidence" value="ECO:0007669"/>
    <property type="project" value="TreeGrafter"/>
</dbReference>
<dbReference type="AlphaFoldDB" id="A0A922N8C3"/>
<accession>A0A922N8C3</accession>
<dbReference type="Proteomes" id="UP000249757">
    <property type="component" value="Unassembled WGS sequence"/>
</dbReference>
<feature type="compositionally biased region" description="Acidic residues" evidence="1">
    <location>
        <begin position="556"/>
        <end position="567"/>
    </location>
</feature>
<proteinExistence type="predicted"/>
<dbReference type="PANTHER" id="PTHR16220">
    <property type="entry name" value="WD REPEAT PROTEIN 8-RELATED"/>
    <property type="match status" value="1"/>
</dbReference>
<evidence type="ECO:0000256" key="1">
    <source>
        <dbReference type="SAM" id="MobiDB-lite"/>
    </source>
</evidence>
<keyword evidence="3" id="KW-1185">Reference proteome</keyword>
<dbReference type="PANTHER" id="PTHR16220:SF0">
    <property type="entry name" value="WD REPEAT-CONTAINING PROTEIN WRAP73"/>
    <property type="match status" value="1"/>
</dbReference>
<feature type="region of interest" description="Disordered" evidence="1">
    <location>
        <begin position="461"/>
        <end position="503"/>
    </location>
</feature>
<evidence type="ECO:0008006" key="4">
    <source>
        <dbReference type="Google" id="ProtNLM"/>
    </source>
</evidence>
<dbReference type="InterPro" id="IPR052778">
    <property type="entry name" value="Centrosome-WD_assoc"/>
</dbReference>
<gene>
    <name evidence="2" type="ORF">Ptr86124_011631</name>
</gene>